<gene>
    <name evidence="21" type="ORF">Ae201684_003436</name>
</gene>
<dbReference type="PANTHER" id="PTHR18867:SF12">
    <property type="entry name" value="DNA REPAIR PROTEIN RAD50"/>
    <property type="match status" value="1"/>
</dbReference>
<keyword evidence="10" id="KW-0378">Hydrolase</keyword>
<dbReference type="GO" id="GO:0000722">
    <property type="term" value="P:telomere maintenance via recombination"/>
    <property type="evidence" value="ECO:0007669"/>
    <property type="project" value="TreeGrafter"/>
</dbReference>
<feature type="coiled-coil region" evidence="19">
    <location>
        <begin position="437"/>
        <end position="531"/>
    </location>
</feature>
<evidence type="ECO:0000313" key="21">
    <source>
        <dbReference type="EMBL" id="KAF0741324.1"/>
    </source>
</evidence>
<feature type="domain" description="Rad50/SbcC-type AAA" evidence="20">
    <location>
        <begin position="6"/>
        <end position="257"/>
    </location>
</feature>
<evidence type="ECO:0000256" key="11">
    <source>
        <dbReference type="ARBA" id="ARBA00022833"/>
    </source>
</evidence>
<evidence type="ECO:0000256" key="17">
    <source>
        <dbReference type="ARBA" id="ARBA00023254"/>
    </source>
</evidence>
<keyword evidence="13" id="KW-0460">Magnesium</keyword>
<dbReference type="Gene3D" id="3.40.50.300">
    <property type="entry name" value="P-loop containing nucleotide triphosphate hydrolases"/>
    <property type="match status" value="2"/>
</dbReference>
<evidence type="ECO:0000256" key="12">
    <source>
        <dbReference type="ARBA" id="ARBA00022840"/>
    </source>
</evidence>
<evidence type="ECO:0000256" key="18">
    <source>
        <dbReference type="ARBA" id="ARBA00049360"/>
    </source>
</evidence>
<dbReference type="GO" id="GO:0005524">
    <property type="term" value="F:ATP binding"/>
    <property type="evidence" value="ECO:0007669"/>
    <property type="project" value="UniProtKB-KW"/>
</dbReference>
<dbReference type="InterPro" id="IPR004584">
    <property type="entry name" value="Rad50_eukaryotes"/>
</dbReference>
<feature type="coiled-coil region" evidence="19">
    <location>
        <begin position="847"/>
        <end position="1008"/>
    </location>
</feature>
<dbReference type="GO" id="GO:0046872">
    <property type="term" value="F:metal ion binding"/>
    <property type="evidence" value="ECO:0007669"/>
    <property type="project" value="UniProtKB-KW"/>
</dbReference>
<keyword evidence="11" id="KW-0862">Zinc</keyword>
<proteinExistence type="inferred from homology"/>
<evidence type="ECO:0000256" key="2">
    <source>
        <dbReference type="ARBA" id="ARBA00004123"/>
    </source>
</evidence>
<evidence type="ECO:0000256" key="4">
    <source>
        <dbReference type="ARBA" id="ARBA00009439"/>
    </source>
</evidence>
<evidence type="ECO:0000256" key="13">
    <source>
        <dbReference type="ARBA" id="ARBA00022842"/>
    </source>
</evidence>
<accession>A0A6G0XLJ7</accession>
<keyword evidence="9" id="KW-0227">DNA damage</keyword>
<dbReference type="Proteomes" id="UP000481153">
    <property type="component" value="Unassembled WGS sequence"/>
</dbReference>
<reference evidence="21 22" key="1">
    <citation type="submission" date="2019-07" db="EMBL/GenBank/DDBJ databases">
        <title>Genomics analysis of Aphanomyces spp. identifies a new class of oomycete effector associated with host adaptation.</title>
        <authorList>
            <person name="Gaulin E."/>
        </authorList>
    </citation>
    <scope>NUCLEOTIDE SEQUENCE [LARGE SCALE GENOMIC DNA]</scope>
    <source>
        <strain evidence="21 22">ATCC 201684</strain>
    </source>
</reference>
<keyword evidence="22" id="KW-1185">Reference proteome</keyword>
<keyword evidence="15" id="KW-0234">DNA repair</keyword>
<name>A0A6G0XLJ7_9STRA</name>
<dbReference type="Pfam" id="PF13476">
    <property type="entry name" value="AAA_23"/>
    <property type="match status" value="1"/>
</dbReference>
<dbReference type="GO" id="GO:0007004">
    <property type="term" value="P:telomere maintenance via telomerase"/>
    <property type="evidence" value="ECO:0007669"/>
    <property type="project" value="TreeGrafter"/>
</dbReference>
<dbReference type="PANTHER" id="PTHR18867">
    <property type="entry name" value="RAD50"/>
    <property type="match status" value="1"/>
</dbReference>
<comment type="cofactor">
    <cofactor evidence="1">
        <name>Zn(2+)</name>
        <dbReference type="ChEBI" id="CHEBI:29105"/>
    </cofactor>
</comment>
<dbReference type="GO" id="GO:0070192">
    <property type="term" value="P:chromosome organization involved in meiotic cell cycle"/>
    <property type="evidence" value="ECO:0007669"/>
    <property type="project" value="TreeGrafter"/>
</dbReference>
<keyword evidence="8" id="KW-0547">Nucleotide-binding</keyword>
<keyword evidence="14 19" id="KW-0175">Coiled coil</keyword>
<evidence type="ECO:0000256" key="10">
    <source>
        <dbReference type="ARBA" id="ARBA00022801"/>
    </source>
</evidence>
<keyword evidence="17" id="KW-0469">Meiosis</keyword>
<feature type="coiled-coil region" evidence="19">
    <location>
        <begin position="1046"/>
        <end position="1114"/>
    </location>
</feature>
<keyword evidence="12" id="KW-0067">ATP-binding</keyword>
<keyword evidence="6" id="KW-0158">Chromosome</keyword>
<dbReference type="EMBL" id="VJMJ01000037">
    <property type="protein sequence ID" value="KAF0741324.1"/>
    <property type="molecule type" value="Genomic_DNA"/>
</dbReference>
<evidence type="ECO:0000313" key="22">
    <source>
        <dbReference type="Proteomes" id="UP000481153"/>
    </source>
</evidence>
<dbReference type="InterPro" id="IPR027417">
    <property type="entry name" value="P-loop_NTPase"/>
</dbReference>
<dbReference type="GO" id="GO:0030870">
    <property type="term" value="C:Mre11 complex"/>
    <property type="evidence" value="ECO:0007669"/>
    <property type="project" value="InterPro"/>
</dbReference>
<keyword evidence="16" id="KW-0539">Nucleus</keyword>
<dbReference type="GO" id="GO:0000794">
    <property type="term" value="C:condensed nuclear chromosome"/>
    <property type="evidence" value="ECO:0007669"/>
    <property type="project" value="TreeGrafter"/>
</dbReference>
<dbReference type="GO" id="GO:0051880">
    <property type="term" value="F:G-quadruplex DNA binding"/>
    <property type="evidence" value="ECO:0007669"/>
    <property type="project" value="TreeGrafter"/>
</dbReference>
<comment type="subcellular location">
    <subcellularLocation>
        <location evidence="3">Chromosome</location>
    </subcellularLocation>
    <subcellularLocation>
        <location evidence="2">Nucleus</location>
    </subcellularLocation>
</comment>
<dbReference type="GO" id="GO:0003691">
    <property type="term" value="F:double-stranded telomeric DNA binding"/>
    <property type="evidence" value="ECO:0007669"/>
    <property type="project" value="TreeGrafter"/>
</dbReference>
<protein>
    <recommendedName>
        <fullName evidence="5">DNA repair protein RAD50</fullName>
    </recommendedName>
</protein>
<evidence type="ECO:0000256" key="1">
    <source>
        <dbReference type="ARBA" id="ARBA00001947"/>
    </source>
</evidence>
<evidence type="ECO:0000256" key="7">
    <source>
        <dbReference type="ARBA" id="ARBA00022723"/>
    </source>
</evidence>
<dbReference type="NCBIfam" id="TIGR00606">
    <property type="entry name" value="rad50"/>
    <property type="match status" value="1"/>
</dbReference>
<evidence type="ECO:0000259" key="20">
    <source>
        <dbReference type="Pfam" id="PF13476"/>
    </source>
</evidence>
<evidence type="ECO:0000256" key="16">
    <source>
        <dbReference type="ARBA" id="ARBA00023242"/>
    </source>
</evidence>
<sequence>MSSIDKLSIRGIRSFSPGREETIDFNQPLTVILGANGCGKTTIIECLKIACTGLLPPGARSGQSFIHDPKIRGDVEVKGSVRLRFTNRSGQVMLVQRTYRLQQMKSSTKFSAMDGVVRMMNEHGEKVSVNHKCSELDKHIPDLLGVSRAVLESVIFCHQEDSNWPLQEGAVLKKRFDDIFESARYTKALEAIKKLKTDRGSQAKDLKRDLDITNHHVKHAHELKEQLEHRKTKMEALKTNQNAMSDNIDILEQQLEEKSHELDQIKQFQAELDAKNQTLSLKLSEIQQNYRNNPDFKEMSESTTQLSEILSSYGELESTNKRQVDKIVDQELRLLSEQREIKKRADVLSQEKGKLHNELETQKVAVKARAEMACEMGRKHSFGSFPSLTKTEELLHFLQLFEDTVAQKAAAVKKIESTFQANEDELTSTMSILSSKVQLTKDKIKERKDQLEQIKRREEGLVSIIQDKGSIESTSSLQRELSALDEKLLELEAKYQEAKENSPSLQLTKEIQGLEKEMNSMNFDLKALESTVKILRGFERDQLNIELVQNSIKAQKHTVEERLKDPKIVELLGSSSTDSTISSDVSTLEELVRSRKLSLEESRNELKQLHGRIAELNIQKKQEDNSISKLRKEVDQLEQGPIPEFQQILNSFQLKPETAIAQLETLYMEAKDKTALRKNAVTFLNTYKKKGEKDKCCPLCSRNMTGDELDAFSKFIAEKMDDSKNQEKLQKAEKSERQAFEVWKQAEALMPSWLKYQSIQSQIQSKSQHLNDLYDQFRIQELNLSQAKVLVDQNEAAHEQSVAGLTHLVQVQKSHAELLRETERLKGLQSDLSSSISERLGANPPTIAQAQITLDKKLLECKDIENKRNSKVNELNEAVALQNRLQSDLYKIKEEKQRLLEKNVEIERAKEEREDLRVKRRKVEDEISLLSRDLPDLERDLTRKCRDKESKREQNKMALEVARQEVSLCQQNLAKAKLKHEEVEGLLKRNIEDRIQLVEADIKKLNMQNDINVESLGRLQAEKSMAEKSLAETESFGRQIRENIKFRKLQDDIETAKEDLISFRRKIEQHGNVQEAENAWRKASAKLTSAKEDRAKLVGHQDNLQENIRELQSQLSHPDLNNIEEKKRNLLIEFETTMLAVSDLDKYYKALDISLMEFHSRKIEEINAIIRSLWQITYRGQDIDTIEIVSGQDGSDSKSKRSYNYRVVMRKDSAMLDMRGRCSAGQKVLAGLVIRLALAETFCLNCGILALDEPTTNLDTANKLGLAQAISDILIAREKQQNFQLICITHDEEFVQMLNRSQMLGGSRPEYFWTVSREEIAPRYFVSKIDKRPWSSDFVYRPADDI</sequence>
<dbReference type="VEuPathDB" id="FungiDB:AeMF1_016740"/>
<comment type="catalytic activity">
    <reaction evidence="18">
        <text>ATP + H2O = ADP + phosphate + H(+)</text>
        <dbReference type="Rhea" id="RHEA:13065"/>
        <dbReference type="ChEBI" id="CHEBI:15377"/>
        <dbReference type="ChEBI" id="CHEBI:15378"/>
        <dbReference type="ChEBI" id="CHEBI:30616"/>
        <dbReference type="ChEBI" id="CHEBI:43474"/>
        <dbReference type="ChEBI" id="CHEBI:456216"/>
    </reaction>
</comment>
<keyword evidence="7" id="KW-0479">Metal-binding</keyword>
<dbReference type="FunFam" id="3.40.50.300:FF:000593">
    <property type="entry name" value="DNA repair protein RAD50"/>
    <property type="match status" value="1"/>
</dbReference>
<evidence type="ECO:0000256" key="3">
    <source>
        <dbReference type="ARBA" id="ARBA00004286"/>
    </source>
</evidence>
<dbReference type="SUPFAM" id="SSF52540">
    <property type="entry name" value="P-loop containing nucleoside triphosphate hydrolases"/>
    <property type="match status" value="1"/>
</dbReference>
<dbReference type="GO" id="GO:0006302">
    <property type="term" value="P:double-strand break repair"/>
    <property type="evidence" value="ECO:0007669"/>
    <property type="project" value="InterPro"/>
</dbReference>
<feature type="coiled-coil region" evidence="19">
    <location>
        <begin position="220"/>
        <end position="289"/>
    </location>
</feature>
<evidence type="ECO:0000256" key="5">
    <source>
        <dbReference type="ARBA" id="ARBA00017893"/>
    </source>
</evidence>
<evidence type="ECO:0000256" key="19">
    <source>
        <dbReference type="SAM" id="Coils"/>
    </source>
</evidence>
<evidence type="ECO:0000256" key="6">
    <source>
        <dbReference type="ARBA" id="ARBA00022454"/>
    </source>
</evidence>
<feature type="coiled-coil region" evidence="19">
    <location>
        <begin position="599"/>
        <end position="640"/>
    </location>
</feature>
<evidence type="ECO:0000256" key="14">
    <source>
        <dbReference type="ARBA" id="ARBA00023054"/>
    </source>
</evidence>
<evidence type="ECO:0000256" key="8">
    <source>
        <dbReference type="ARBA" id="ARBA00022741"/>
    </source>
</evidence>
<evidence type="ECO:0000256" key="15">
    <source>
        <dbReference type="ARBA" id="ARBA00023204"/>
    </source>
</evidence>
<comment type="caution">
    <text evidence="21">The sequence shown here is derived from an EMBL/GenBank/DDBJ whole genome shotgun (WGS) entry which is preliminary data.</text>
</comment>
<dbReference type="GO" id="GO:0016887">
    <property type="term" value="F:ATP hydrolysis activity"/>
    <property type="evidence" value="ECO:0007669"/>
    <property type="project" value="InterPro"/>
</dbReference>
<dbReference type="GO" id="GO:0043047">
    <property type="term" value="F:single-stranded telomeric DNA binding"/>
    <property type="evidence" value="ECO:0007669"/>
    <property type="project" value="TreeGrafter"/>
</dbReference>
<organism evidence="21 22">
    <name type="scientific">Aphanomyces euteiches</name>
    <dbReference type="NCBI Taxonomy" id="100861"/>
    <lineage>
        <taxon>Eukaryota</taxon>
        <taxon>Sar</taxon>
        <taxon>Stramenopiles</taxon>
        <taxon>Oomycota</taxon>
        <taxon>Saprolegniomycetes</taxon>
        <taxon>Saprolegniales</taxon>
        <taxon>Verrucalvaceae</taxon>
        <taxon>Aphanomyces</taxon>
    </lineage>
</organism>
<comment type="similarity">
    <text evidence="4">Belongs to the SMC family. RAD50 subfamily.</text>
</comment>
<evidence type="ECO:0000256" key="9">
    <source>
        <dbReference type="ARBA" id="ARBA00022763"/>
    </source>
</evidence>
<dbReference type="InterPro" id="IPR038729">
    <property type="entry name" value="Rad50/SbcC_AAA"/>
</dbReference>